<keyword evidence="3" id="KW-0645">Protease</keyword>
<dbReference type="CDD" id="cd05656">
    <property type="entry name" value="M42_Frv"/>
    <property type="match status" value="1"/>
</dbReference>
<evidence type="ECO:0000256" key="2">
    <source>
        <dbReference type="ARBA" id="ARBA00022438"/>
    </source>
</evidence>
<dbReference type="AlphaFoldDB" id="A0A7J2TJL2"/>
<feature type="binding site" evidence="8">
    <location>
        <position position="202"/>
    </location>
    <ligand>
        <name>Zn(2+)</name>
        <dbReference type="ChEBI" id="CHEBI:29105"/>
        <label>2</label>
    </ligand>
</feature>
<keyword evidence="5" id="KW-0378">Hydrolase</keyword>
<dbReference type="PIRSF" id="PIRSF001123">
    <property type="entry name" value="PepA_GA"/>
    <property type="match status" value="1"/>
</dbReference>
<evidence type="ECO:0000256" key="5">
    <source>
        <dbReference type="ARBA" id="ARBA00022801"/>
    </source>
</evidence>
<feature type="binding site" evidence="8">
    <location>
        <position position="172"/>
    </location>
    <ligand>
        <name>Zn(2+)</name>
        <dbReference type="ChEBI" id="CHEBI:29105"/>
        <label>1</label>
    </ligand>
</feature>
<evidence type="ECO:0000256" key="1">
    <source>
        <dbReference type="ARBA" id="ARBA00006272"/>
    </source>
</evidence>
<comment type="similarity">
    <text evidence="1 6">Belongs to the peptidase M42 family.</text>
</comment>
<feature type="active site" description="Proton acceptor" evidence="7">
    <location>
        <position position="201"/>
    </location>
</feature>
<gene>
    <name evidence="9" type="ORF">ENP88_06465</name>
</gene>
<dbReference type="InterPro" id="IPR023367">
    <property type="entry name" value="Peptidase_M42_dom2"/>
</dbReference>
<evidence type="ECO:0000256" key="4">
    <source>
        <dbReference type="ARBA" id="ARBA00022723"/>
    </source>
</evidence>
<feature type="binding site" evidence="8">
    <location>
        <position position="315"/>
    </location>
    <ligand>
        <name>Zn(2+)</name>
        <dbReference type="ChEBI" id="CHEBI:29105"/>
        <label>2</label>
    </ligand>
</feature>
<dbReference type="GO" id="GO:0046872">
    <property type="term" value="F:metal ion binding"/>
    <property type="evidence" value="ECO:0007669"/>
    <property type="project" value="UniProtKB-UniRule"/>
</dbReference>
<evidence type="ECO:0000256" key="8">
    <source>
        <dbReference type="PIRSR" id="PIRSR001123-2"/>
    </source>
</evidence>
<reference evidence="9" key="1">
    <citation type="journal article" date="2020" name="mSystems">
        <title>Genome- and Community-Level Interaction Insights into Carbon Utilization and Element Cycling Functions of Hydrothermarchaeota in Hydrothermal Sediment.</title>
        <authorList>
            <person name="Zhou Z."/>
            <person name="Liu Y."/>
            <person name="Xu W."/>
            <person name="Pan J."/>
            <person name="Luo Z.H."/>
            <person name="Li M."/>
        </authorList>
    </citation>
    <scope>NUCLEOTIDE SEQUENCE [LARGE SCALE GENOMIC DNA]</scope>
    <source>
        <strain evidence="9">SpSt-26</strain>
    </source>
</reference>
<proteinExistence type="inferred from homology"/>
<dbReference type="Gene3D" id="2.40.30.40">
    <property type="entry name" value="Peptidase M42, domain 2"/>
    <property type="match status" value="1"/>
</dbReference>
<dbReference type="SUPFAM" id="SSF101821">
    <property type="entry name" value="Aminopeptidase/glucanase lid domain"/>
    <property type="match status" value="1"/>
</dbReference>
<dbReference type="GO" id="GO:0006508">
    <property type="term" value="P:proteolysis"/>
    <property type="evidence" value="ECO:0007669"/>
    <property type="project" value="UniProtKB-KW"/>
</dbReference>
<evidence type="ECO:0000256" key="6">
    <source>
        <dbReference type="PIRNR" id="PIRNR001123"/>
    </source>
</evidence>
<dbReference type="Pfam" id="PF05343">
    <property type="entry name" value="Peptidase_M42"/>
    <property type="match status" value="1"/>
</dbReference>
<keyword evidence="2" id="KW-0031">Aminopeptidase</keyword>
<dbReference type="GO" id="GO:0004177">
    <property type="term" value="F:aminopeptidase activity"/>
    <property type="evidence" value="ECO:0007669"/>
    <property type="project" value="UniProtKB-UniRule"/>
</dbReference>
<accession>A0A7J2TJL2</accession>
<evidence type="ECO:0000256" key="3">
    <source>
        <dbReference type="ARBA" id="ARBA00022670"/>
    </source>
</evidence>
<protein>
    <submittedName>
        <fullName evidence="9">M42 family peptidase</fullName>
    </submittedName>
</protein>
<dbReference type="SUPFAM" id="SSF53187">
    <property type="entry name" value="Zn-dependent exopeptidases"/>
    <property type="match status" value="1"/>
</dbReference>
<dbReference type="PANTHER" id="PTHR32481">
    <property type="entry name" value="AMINOPEPTIDASE"/>
    <property type="match status" value="1"/>
</dbReference>
<dbReference type="InterPro" id="IPR051464">
    <property type="entry name" value="Peptidase_M42_aminopept"/>
</dbReference>
<dbReference type="PANTHER" id="PTHR32481:SF0">
    <property type="entry name" value="AMINOPEPTIDASE YPDE-RELATED"/>
    <property type="match status" value="1"/>
</dbReference>
<dbReference type="Gene3D" id="3.40.630.10">
    <property type="entry name" value="Zn peptidases"/>
    <property type="match status" value="1"/>
</dbReference>
<keyword evidence="4 8" id="KW-0479">Metal-binding</keyword>
<dbReference type="InterPro" id="IPR008007">
    <property type="entry name" value="Peptidase_M42"/>
</dbReference>
<name>A0A7J2TJL2_ARCFL</name>
<evidence type="ECO:0000313" key="9">
    <source>
        <dbReference type="EMBL" id="HEH35773.1"/>
    </source>
</evidence>
<feature type="binding site" evidence="8">
    <location>
        <position position="172"/>
    </location>
    <ligand>
        <name>Zn(2+)</name>
        <dbReference type="ChEBI" id="CHEBI:29105"/>
        <label>2</label>
    </ligand>
</feature>
<feature type="binding site" evidence="8">
    <location>
        <position position="224"/>
    </location>
    <ligand>
        <name>Zn(2+)</name>
        <dbReference type="ChEBI" id="CHEBI:29105"/>
        <label>1</label>
    </ligand>
</feature>
<feature type="binding site" evidence="8">
    <location>
        <position position="60"/>
    </location>
    <ligand>
        <name>Zn(2+)</name>
        <dbReference type="ChEBI" id="CHEBI:29105"/>
        <label>1</label>
    </ligand>
</feature>
<organism evidence="9">
    <name type="scientific">Archaeoglobus fulgidus</name>
    <dbReference type="NCBI Taxonomy" id="2234"/>
    <lineage>
        <taxon>Archaea</taxon>
        <taxon>Methanobacteriati</taxon>
        <taxon>Methanobacteriota</taxon>
        <taxon>Archaeoglobi</taxon>
        <taxon>Archaeoglobales</taxon>
        <taxon>Archaeoglobaceae</taxon>
        <taxon>Archaeoglobus</taxon>
    </lineage>
</organism>
<evidence type="ECO:0000256" key="7">
    <source>
        <dbReference type="PIRSR" id="PIRSR001123-1"/>
    </source>
</evidence>
<dbReference type="EMBL" id="DSLA01000098">
    <property type="protein sequence ID" value="HEH35773.1"/>
    <property type="molecule type" value="Genomic_DNA"/>
</dbReference>
<sequence length="348" mass="37931">MIELIRKLSNAHGVSGFEDEIREVIKAEIESFADEVKIDRFGNLIATKNGRERSLMISAHMDEIGFVVKKIDEKGFIRFAPIGGWFSQIALAQRVVLYGKNKIYGVIGCKPPHVMKEEERKKSIEISEMFIDIGARSREEVINLGINIGTPIAIDREVVQLANNRISGKAFDNRVGLAVAIESFKNCKNSVTVHFVATSQEEVGLKGARVSAYKLEPNVAIAVDSCPSTDFPGSESAHIDVALGKGPVITIVDASGRGLIVSQKVLRWLKETAEKNGIPYQLEVAEGGTTDATAISLTKEGIPSGVVSVPARYIHSPVEVVDLNDVNWAVKLVTKAIENVEEYFGVGE</sequence>
<comment type="cofactor">
    <cofactor evidence="8">
        <name>a divalent metal cation</name>
        <dbReference type="ChEBI" id="CHEBI:60240"/>
    </cofactor>
    <text evidence="8">Binds 2 divalent metal cations per subunit.</text>
</comment>
<comment type="caution">
    <text evidence="9">The sequence shown here is derived from an EMBL/GenBank/DDBJ whole genome shotgun (WGS) entry which is preliminary data.</text>
</comment>